<dbReference type="RefSeq" id="WP_003438344.1">
    <property type="nucleotide sequence ID" value="NZ_AP031492.1"/>
</dbReference>
<dbReference type="Proteomes" id="UP000372533">
    <property type="component" value="Unassembled WGS sequence"/>
</dbReference>
<gene>
    <name evidence="8" type="ORF">BN1095_340056</name>
    <name evidence="7" type="ORF">BN1096_560248</name>
    <name evidence="6" type="ORF">BN1097_540252</name>
    <name evidence="9" type="ORF">KRM00_003202</name>
    <name evidence="12" type="ORF">SAMEA1402366_00615</name>
    <name evidence="11" type="ORF">SAMEA1402399_02273</name>
    <name evidence="10" type="ORF">SAMEA3375112_00230</name>
</gene>
<evidence type="ECO:0000259" key="5">
    <source>
        <dbReference type="Pfam" id="PF00580"/>
    </source>
</evidence>
<name>A0A031WG44_CLODI</name>
<dbReference type="PANTHER" id="PTHR11070:SF45">
    <property type="entry name" value="DNA 3'-5' HELICASE"/>
    <property type="match status" value="1"/>
</dbReference>
<dbReference type="AlphaFoldDB" id="A0A031WG44"/>
<dbReference type="InterPro" id="IPR000212">
    <property type="entry name" value="DNA_helicase_UvrD/REP"/>
</dbReference>
<dbReference type="Pfam" id="PF00580">
    <property type="entry name" value="UvrD-helicase"/>
    <property type="match status" value="1"/>
</dbReference>
<dbReference type="InterPro" id="IPR027417">
    <property type="entry name" value="P-loop_NTPase"/>
</dbReference>
<dbReference type="GO" id="GO:0005524">
    <property type="term" value="F:ATP binding"/>
    <property type="evidence" value="ECO:0007669"/>
    <property type="project" value="UniProtKB-KW"/>
</dbReference>
<evidence type="ECO:0000313" key="10">
    <source>
        <dbReference type="EMBL" id="SJR82316.1"/>
    </source>
</evidence>
<evidence type="ECO:0000313" key="12">
    <source>
        <dbReference type="EMBL" id="VHX96078.1"/>
    </source>
</evidence>
<proteinExistence type="predicted"/>
<dbReference type="Proteomes" id="UP000189137">
    <property type="component" value="Unassembled WGS sequence"/>
</dbReference>
<keyword evidence="4" id="KW-0067">ATP-binding</keyword>
<evidence type="ECO:0000313" key="7">
    <source>
        <dbReference type="EMBL" id="CDS86639.1"/>
    </source>
</evidence>
<accession>A0A031WG44</accession>
<feature type="domain" description="UvrD-like helicase ATP-binding" evidence="5">
    <location>
        <begin position="199"/>
        <end position="355"/>
    </location>
</feature>
<evidence type="ECO:0000313" key="15">
    <source>
        <dbReference type="Proteomes" id="UP000411588"/>
    </source>
</evidence>
<dbReference type="GO" id="GO:0005829">
    <property type="term" value="C:cytosol"/>
    <property type="evidence" value="ECO:0007669"/>
    <property type="project" value="TreeGrafter"/>
</dbReference>
<protein>
    <submittedName>
        <fullName evidence="8 11">DNA helicase, UvrD/REP type</fullName>
    </submittedName>
    <submittedName>
        <fullName evidence="10">Superfamily I DNA and RNA helicases</fullName>
    </submittedName>
    <submittedName>
        <fullName evidence="9">UvrD-helicase domain-containing protein</fullName>
    </submittedName>
</protein>
<dbReference type="GO" id="GO:0016787">
    <property type="term" value="F:hydrolase activity"/>
    <property type="evidence" value="ECO:0007669"/>
    <property type="project" value="UniProtKB-KW"/>
</dbReference>
<reference evidence="9" key="2">
    <citation type="journal article" date="2018" name="Genome Biol.">
        <title>SKESA: strategic k-mer extension for scrupulous assemblies.</title>
        <authorList>
            <person name="Souvorov A."/>
            <person name="Agarwala R."/>
            <person name="Lipman D.J."/>
        </authorList>
    </citation>
    <scope>NUCLEOTIDE SEQUENCE</scope>
    <source>
        <strain evidence="9">HN1000</strain>
    </source>
</reference>
<dbReference type="Gene3D" id="3.40.50.300">
    <property type="entry name" value="P-loop containing nucleotide triphosphate hydrolases"/>
    <property type="match status" value="2"/>
</dbReference>
<dbReference type="EMBL" id="CAAJVP010000002">
    <property type="protein sequence ID" value="VHX96078.1"/>
    <property type="molecule type" value="Genomic_DNA"/>
</dbReference>
<dbReference type="GeneID" id="66353732"/>
<dbReference type="EMBL" id="LK932392">
    <property type="protein sequence ID" value="CDS86162.1"/>
    <property type="molecule type" value="Genomic_DNA"/>
</dbReference>
<dbReference type="Proteomes" id="UP000411588">
    <property type="component" value="Unassembled WGS sequence"/>
</dbReference>
<reference evidence="8" key="1">
    <citation type="submission" date="2014-07" db="EMBL/GenBank/DDBJ databases">
        <authorList>
            <person name="Monot Marc"/>
        </authorList>
    </citation>
    <scope>NUCLEOTIDE SEQUENCE</scope>
    <source>
        <strain evidence="8">7032989</strain>
        <strain evidence="6">7032994</strain>
    </source>
</reference>
<dbReference type="Proteomes" id="UP000878956">
    <property type="component" value="Unassembled WGS sequence"/>
</dbReference>
<reference evidence="9" key="4">
    <citation type="submission" date="2021-06" db="EMBL/GenBank/DDBJ databases">
        <authorList>
            <consortium name="NCBI Pathogen Detection Project"/>
        </authorList>
    </citation>
    <scope>NUCLEOTIDE SEQUENCE</scope>
    <source>
        <strain evidence="9">HN1000</strain>
    </source>
</reference>
<evidence type="ECO:0000256" key="4">
    <source>
        <dbReference type="ARBA" id="ARBA00022840"/>
    </source>
</evidence>
<evidence type="ECO:0000313" key="8">
    <source>
        <dbReference type="EMBL" id="CDT19353.1"/>
    </source>
</evidence>
<dbReference type="GO" id="GO:0000725">
    <property type="term" value="P:recombinational repair"/>
    <property type="evidence" value="ECO:0007669"/>
    <property type="project" value="TreeGrafter"/>
</dbReference>
<dbReference type="SUPFAM" id="SSF52540">
    <property type="entry name" value="P-loop containing nucleoside triphosphate hydrolases"/>
    <property type="match status" value="1"/>
</dbReference>
<sequence>MSQYININSQLDALKLKEFEKIFYENINEDVKVVPKVTPFKGINTDLLYVKDGRILFIKFMDTTEDIFFILEEELLEVMNEEYELLKLKMGQKNRNISYNYVYIMPYVEVEETYEFEEFVNNNIIDKNKLQDIMNKGSLEEYLNDENDEINLNLFLLDICSEYYIINDKLHLNEKFKKISFYNDDYKYTATMMEDVQIKDVVSIKYGNTLIEGGSGIGKTAIMLSRAIKLAKVYPHHKLVIFTHTKQLCNELRERIELLYKDNNNLEVHTFSSFIFKLAKKFNLIVDYNMLKNDYEKTFNNLVKQAQNIIKNKNMFKAIFIDEAESFLEYEIDFIREFLYKTKFIFNVCSCNSLNISNRLNIFKKLYNGIEFDDKIILSKNYRQAKEIVDFTNKFSNNSNSYINELRPNTEFSTFFYTKALRGGNKSVDIIKVSDLDDQISSVIWEIEYLISKKGLDYSEVAIVYPYNKKKLKSGKTIYFQYMLKKALEEAKIPYICAEDNLTNISKKVGTTIANIYAIKNLEYKAVIVCELEMLYNQTINDIEQDYQVNDFVGDLNKVYLAMSRATDYLSIVTTFNEEASDIIRLITESKDI</sequence>
<evidence type="ECO:0000313" key="13">
    <source>
        <dbReference type="Proteomes" id="UP000189137"/>
    </source>
</evidence>
<reference evidence="12 14" key="3">
    <citation type="submission" date="2019-04" db="EMBL/GenBank/DDBJ databases">
        <authorList>
            <consortium name="Pathogen Informatics"/>
        </authorList>
    </citation>
    <scope>NUCLEOTIDE SEQUENCE [LARGE SCALE GENOMIC DNA]</scope>
    <source>
        <strain evidence="15">clo34</strain>
        <strain evidence="11">Clo34</strain>
        <strain evidence="12">Tl291</strain>
        <strain evidence="14">tl291</strain>
        <strain evidence="10 13">VRECD0157</strain>
    </source>
</reference>
<dbReference type="EMBL" id="DAEPXK010000044">
    <property type="protein sequence ID" value="HBH1543672.1"/>
    <property type="molecule type" value="Genomic_DNA"/>
</dbReference>
<evidence type="ECO:0000256" key="3">
    <source>
        <dbReference type="ARBA" id="ARBA00022806"/>
    </source>
</evidence>
<dbReference type="EMBL" id="CAADAN010000007">
    <property type="protein sequence ID" value="VFD32834.1"/>
    <property type="molecule type" value="Genomic_DNA"/>
</dbReference>
<evidence type="ECO:0000256" key="2">
    <source>
        <dbReference type="ARBA" id="ARBA00022801"/>
    </source>
</evidence>
<dbReference type="InterPro" id="IPR014016">
    <property type="entry name" value="UvrD-like_ATP-bd"/>
</dbReference>
<dbReference type="GO" id="GO:0003677">
    <property type="term" value="F:DNA binding"/>
    <property type="evidence" value="ECO:0007669"/>
    <property type="project" value="InterPro"/>
</dbReference>
<evidence type="ECO:0000313" key="11">
    <source>
        <dbReference type="EMBL" id="VFD32834.1"/>
    </source>
</evidence>
<evidence type="ECO:0000256" key="1">
    <source>
        <dbReference type="ARBA" id="ARBA00022741"/>
    </source>
</evidence>
<dbReference type="EMBL" id="FUPS01000001">
    <property type="protein sequence ID" value="SJR82316.1"/>
    <property type="molecule type" value="Genomic_DNA"/>
</dbReference>
<dbReference type="GO" id="GO:0043138">
    <property type="term" value="F:3'-5' DNA helicase activity"/>
    <property type="evidence" value="ECO:0007669"/>
    <property type="project" value="TreeGrafter"/>
</dbReference>
<dbReference type="PANTHER" id="PTHR11070">
    <property type="entry name" value="UVRD / RECB / PCRA DNA HELICASE FAMILY MEMBER"/>
    <property type="match status" value="1"/>
</dbReference>
<organism evidence="8">
    <name type="scientific">Clostridioides difficile</name>
    <name type="common">Peptoclostridium difficile</name>
    <dbReference type="NCBI Taxonomy" id="1496"/>
    <lineage>
        <taxon>Bacteria</taxon>
        <taxon>Bacillati</taxon>
        <taxon>Bacillota</taxon>
        <taxon>Clostridia</taxon>
        <taxon>Peptostreptococcales</taxon>
        <taxon>Peptostreptococcaceae</taxon>
        <taxon>Clostridioides</taxon>
    </lineage>
</organism>
<evidence type="ECO:0000313" key="14">
    <source>
        <dbReference type="Proteomes" id="UP000372533"/>
    </source>
</evidence>
<evidence type="ECO:0000313" key="6">
    <source>
        <dbReference type="EMBL" id="CDS86162.1"/>
    </source>
</evidence>
<keyword evidence="1" id="KW-0547">Nucleotide-binding</keyword>
<dbReference type="EMBL" id="LK933005">
    <property type="protein sequence ID" value="CDT19353.1"/>
    <property type="molecule type" value="Genomic_DNA"/>
</dbReference>
<evidence type="ECO:0000313" key="9">
    <source>
        <dbReference type="EMBL" id="HBH1543672.1"/>
    </source>
</evidence>
<keyword evidence="2" id="KW-0378">Hydrolase</keyword>
<dbReference type="PATRIC" id="fig|1496.1373.peg.3667"/>
<keyword evidence="3 8" id="KW-0347">Helicase</keyword>
<dbReference type="EMBL" id="LK932509">
    <property type="protein sequence ID" value="CDS86639.1"/>
    <property type="molecule type" value="Genomic_DNA"/>
</dbReference>